<feature type="domain" description="HTH deoR-type" evidence="4">
    <location>
        <begin position="4"/>
        <end position="59"/>
    </location>
</feature>
<reference evidence="5 6" key="1">
    <citation type="submission" date="2018-02" db="EMBL/GenBank/DDBJ databases">
        <title>novel marine gammaproteobacteria from coastal saline agro ecosystem.</title>
        <authorList>
            <person name="Krishnan R."/>
            <person name="Ramesh Kumar N."/>
        </authorList>
    </citation>
    <scope>NUCLEOTIDE SEQUENCE [LARGE SCALE GENOMIC DNA]</scope>
    <source>
        <strain evidence="5 6">228</strain>
    </source>
</reference>
<dbReference type="SMART" id="SM00420">
    <property type="entry name" value="HTH_DEOR"/>
    <property type="match status" value="1"/>
</dbReference>
<sequence length="254" mass="28010">MLTLEQRRRAIVDQVNQSGPLSVELLAEQFGVSIQTLRSDIRGLTEQGLLLRRHGQVAPFPSRENISFEQREILNIEGKQRIGQAVAAQLEDYQVVFLGTGTTVEQVARGLMEHRGLHVLTNNLHALRYLCLHPDCELTIAGGRVRKRDQDVIGGEALRFFQRYRADVGVVSVGGIGADGALYDYNDDEVLAREALLASCRIRILAVDSTKLGKEATCQVGHITDFDLVICDQPAPGALQQVIAADRWRVAGTD</sequence>
<dbReference type="Gene3D" id="1.10.10.10">
    <property type="entry name" value="Winged helix-like DNA-binding domain superfamily/Winged helix DNA-binding domain"/>
    <property type="match status" value="1"/>
</dbReference>
<protein>
    <submittedName>
        <fullName evidence="5">DeoR/GlpR transcriptional regulator</fullName>
    </submittedName>
</protein>
<comment type="caution">
    <text evidence="5">The sequence shown here is derived from an EMBL/GenBank/DDBJ whole genome shotgun (WGS) entry which is preliminary data.</text>
</comment>
<keyword evidence="3" id="KW-0804">Transcription</keyword>
<accession>A0A2S5KIG9</accession>
<dbReference type="SUPFAM" id="SSF100950">
    <property type="entry name" value="NagB/RpiA/CoA transferase-like"/>
    <property type="match status" value="1"/>
</dbReference>
<dbReference type="SUPFAM" id="SSF46785">
    <property type="entry name" value="Winged helix' DNA-binding domain"/>
    <property type="match status" value="1"/>
</dbReference>
<evidence type="ECO:0000313" key="6">
    <source>
        <dbReference type="Proteomes" id="UP000238196"/>
    </source>
</evidence>
<dbReference type="InterPro" id="IPR036388">
    <property type="entry name" value="WH-like_DNA-bd_sf"/>
</dbReference>
<dbReference type="AlphaFoldDB" id="A0A2S5KIG9"/>
<dbReference type="PANTHER" id="PTHR30363:SF4">
    <property type="entry name" value="GLYCEROL-3-PHOSPHATE REGULON REPRESSOR"/>
    <property type="match status" value="1"/>
</dbReference>
<dbReference type="PANTHER" id="PTHR30363">
    <property type="entry name" value="HTH-TYPE TRANSCRIPTIONAL REGULATOR SRLR-RELATED"/>
    <property type="match status" value="1"/>
</dbReference>
<dbReference type="InterPro" id="IPR014036">
    <property type="entry name" value="DeoR-like_C"/>
</dbReference>
<dbReference type="GO" id="GO:0003700">
    <property type="term" value="F:DNA-binding transcription factor activity"/>
    <property type="evidence" value="ECO:0007669"/>
    <property type="project" value="InterPro"/>
</dbReference>
<evidence type="ECO:0000313" key="5">
    <source>
        <dbReference type="EMBL" id="PPC74578.1"/>
    </source>
</evidence>
<evidence type="ECO:0000256" key="3">
    <source>
        <dbReference type="ARBA" id="ARBA00023163"/>
    </source>
</evidence>
<dbReference type="SMART" id="SM01134">
    <property type="entry name" value="DeoRC"/>
    <property type="match status" value="1"/>
</dbReference>
<dbReference type="PROSITE" id="PS51000">
    <property type="entry name" value="HTH_DEOR_2"/>
    <property type="match status" value="1"/>
</dbReference>
<keyword evidence="1" id="KW-0678">Repressor</keyword>
<name>A0A2S5KIG9_9PROT</name>
<dbReference type="InterPro" id="IPR050313">
    <property type="entry name" value="Carb_Metab_HTH_regulators"/>
</dbReference>
<dbReference type="Pfam" id="PF00455">
    <property type="entry name" value="DeoRC"/>
    <property type="match status" value="1"/>
</dbReference>
<dbReference type="Pfam" id="PF08220">
    <property type="entry name" value="HTH_DeoR"/>
    <property type="match status" value="1"/>
</dbReference>
<dbReference type="Proteomes" id="UP000238196">
    <property type="component" value="Unassembled WGS sequence"/>
</dbReference>
<dbReference type="InterPro" id="IPR037171">
    <property type="entry name" value="NagB/RpiA_transferase-like"/>
</dbReference>
<dbReference type="EMBL" id="PRLP01000143">
    <property type="protein sequence ID" value="PPC74578.1"/>
    <property type="molecule type" value="Genomic_DNA"/>
</dbReference>
<evidence type="ECO:0000256" key="1">
    <source>
        <dbReference type="ARBA" id="ARBA00022491"/>
    </source>
</evidence>
<evidence type="ECO:0000256" key="2">
    <source>
        <dbReference type="ARBA" id="ARBA00023015"/>
    </source>
</evidence>
<proteinExistence type="predicted"/>
<dbReference type="InterPro" id="IPR036390">
    <property type="entry name" value="WH_DNA-bd_sf"/>
</dbReference>
<dbReference type="OrthoDB" id="9814815at2"/>
<evidence type="ECO:0000259" key="4">
    <source>
        <dbReference type="PROSITE" id="PS51000"/>
    </source>
</evidence>
<dbReference type="InterPro" id="IPR001034">
    <property type="entry name" value="DeoR_HTH"/>
</dbReference>
<gene>
    <name evidence="5" type="ORF">C4K68_24980</name>
</gene>
<keyword evidence="2" id="KW-0805">Transcription regulation</keyword>
<organism evidence="5 6">
    <name type="scientific">Proteobacteria bacterium 228</name>
    <dbReference type="NCBI Taxonomy" id="2083153"/>
    <lineage>
        <taxon>Bacteria</taxon>
        <taxon>Pseudomonadati</taxon>
        <taxon>Pseudomonadota</taxon>
    </lineage>
</organism>